<feature type="region of interest" description="Disordered" evidence="3">
    <location>
        <begin position="411"/>
        <end position="560"/>
    </location>
</feature>
<reference evidence="4" key="3">
    <citation type="submission" date="2025-09" db="UniProtKB">
        <authorList>
            <consortium name="Ensembl"/>
        </authorList>
    </citation>
    <scope>IDENTIFICATION</scope>
</reference>
<dbReference type="AlphaFoldDB" id="A0AAY4A8J2"/>
<feature type="region of interest" description="Disordered" evidence="3">
    <location>
        <begin position="197"/>
        <end position="219"/>
    </location>
</feature>
<comment type="subcellular location">
    <subcellularLocation>
        <location evidence="1">Cytoplasm</location>
    </subcellularLocation>
</comment>
<evidence type="ECO:0000256" key="1">
    <source>
        <dbReference type="ARBA" id="ARBA00004496"/>
    </source>
</evidence>
<evidence type="ECO:0000313" key="5">
    <source>
        <dbReference type="Proteomes" id="UP000694580"/>
    </source>
</evidence>
<dbReference type="Pfam" id="PF10477">
    <property type="entry name" value="EIF4E-T"/>
    <property type="match status" value="2"/>
</dbReference>
<keyword evidence="2" id="KW-0963">Cytoplasm</keyword>
<evidence type="ECO:0000256" key="2">
    <source>
        <dbReference type="ARBA" id="ARBA00022490"/>
    </source>
</evidence>
<evidence type="ECO:0000256" key="3">
    <source>
        <dbReference type="SAM" id="MobiDB-lite"/>
    </source>
</evidence>
<dbReference type="GO" id="GO:0036464">
    <property type="term" value="C:cytoplasmic ribonucleoprotein granule"/>
    <property type="evidence" value="ECO:0007669"/>
    <property type="project" value="UniProtKB-ARBA"/>
</dbReference>
<evidence type="ECO:0008006" key="6">
    <source>
        <dbReference type="Google" id="ProtNLM"/>
    </source>
</evidence>
<sequence length="718" mass="79583">MEEQESCGSPPEVLKEPVTGPSPYRYTKEELLQIKELPCSNERPECLLEKYDSDGVWDPEKWHASLYPSERDSPVESYRKDYSEDRVPLKRRIADPRERLKEDDIEVVLSPQRRSFGGGCQGSAAPAVNRRPISPLENKENESLRLVGTRRIGSGRIIAARGFERDIRVEKDRERDRDFKDKRFRRDFGDKRVFSERRRNDSYAEEEPEWFSGGPTSQSETIELIGFDDKILEEDRRKTKRLRKRTESVKEVECNGGLLEEAEGMPESGADQEVPHTEVLPDQNAGDFDFNEFFNLEKTMPGLASVSAPHVGSQNLLASLLGSTESHSAQAPRLLHHRGQSPPLFSQRPPMQDFYMQSNAGYPVGSQSLLGDRMPDLHRALSPIRGIPMGLDAADLEALVYQQDLALHGRHPYQHGYNKGHDKTYRTRQPRMNRSPGPQPPGRTSPSTGVTSMLSPSFTPTSVIRKMYESKERSREESVSQSVNKDDTANSQADSTSPNSCLDGVEGEAPQPGAAKACSTPVSCAPSHHSRQAKDCEQTRPGVTSSGHHNPTMGSPGSSSTYSCPIYPVPLMSHVPMVRPSPPQLHPSVVQRMLAQGIRPQQLGPTLLQAGVYPPTVDLSQIQGLPPALLGQPLYPLSPSGHPLLPSRAGPHVQLAVMHQQLQQQRPSLISFPHSSSQRTGGSPPLGLAKWFGSDVLQQPLPSMPSKVISVDELECTQ</sequence>
<protein>
    <recommendedName>
        <fullName evidence="6">Eukaryotic translation initiation factor 4E transporter-like</fullName>
    </recommendedName>
</protein>
<dbReference type="GO" id="GO:0017148">
    <property type="term" value="P:negative regulation of translation"/>
    <property type="evidence" value="ECO:0007669"/>
    <property type="project" value="TreeGrafter"/>
</dbReference>
<dbReference type="Ensembl" id="ENSDCDT00010005326.1">
    <property type="protein sequence ID" value="ENSDCDP00010005154.1"/>
    <property type="gene ID" value="ENSDCDG00010002261.1"/>
</dbReference>
<dbReference type="InterPro" id="IPR018862">
    <property type="entry name" value="eIF4E-T"/>
</dbReference>
<dbReference type="GeneTree" id="ENSGT00390000012071"/>
<evidence type="ECO:0000313" key="4">
    <source>
        <dbReference type="Ensembl" id="ENSDCDP00010005154.1"/>
    </source>
</evidence>
<keyword evidence="5" id="KW-1185">Reference proteome</keyword>
<dbReference type="GO" id="GO:0003729">
    <property type="term" value="F:mRNA binding"/>
    <property type="evidence" value="ECO:0007669"/>
    <property type="project" value="TreeGrafter"/>
</dbReference>
<accession>A0AAY4A8J2</accession>
<feature type="compositionally biased region" description="Polar residues" evidence="3">
    <location>
        <begin position="489"/>
        <end position="500"/>
    </location>
</feature>
<name>A0AAY4A8J2_9TELE</name>
<feature type="compositionally biased region" description="Polar residues" evidence="3">
    <location>
        <begin position="444"/>
        <end position="462"/>
    </location>
</feature>
<reference evidence="4 5" key="1">
    <citation type="submission" date="2020-06" db="EMBL/GenBank/DDBJ databases">
        <authorList>
            <consortium name="Wellcome Sanger Institute Data Sharing"/>
        </authorList>
    </citation>
    <scope>NUCLEOTIDE SEQUENCE [LARGE SCALE GENOMIC DNA]</scope>
</reference>
<proteinExistence type="predicted"/>
<dbReference type="GO" id="GO:0005634">
    <property type="term" value="C:nucleus"/>
    <property type="evidence" value="ECO:0007669"/>
    <property type="project" value="TreeGrafter"/>
</dbReference>
<dbReference type="PANTHER" id="PTHR12269">
    <property type="entry name" value="EUKARYOTIC TRANSLATION INITIATION FACTOR 4E TRANSPORTER"/>
    <property type="match status" value="1"/>
</dbReference>
<reference evidence="4" key="2">
    <citation type="submission" date="2025-08" db="UniProtKB">
        <authorList>
            <consortium name="Ensembl"/>
        </authorList>
    </citation>
    <scope>IDENTIFICATION</scope>
</reference>
<dbReference type="Proteomes" id="UP000694580">
    <property type="component" value="Chromosome 2"/>
</dbReference>
<organism evidence="4 5">
    <name type="scientific">Denticeps clupeoides</name>
    <name type="common">denticle herring</name>
    <dbReference type="NCBI Taxonomy" id="299321"/>
    <lineage>
        <taxon>Eukaryota</taxon>
        <taxon>Metazoa</taxon>
        <taxon>Chordata</taxon>
        <taxon>Craniata</taxon>
        <taxon>Vertebrata</taxon>
        <taxon>Euteleostomi</taxon>
        <taxon>Actinopterygii</taxon>
        <taxon>Neopterygii</taxon>
        <taxon>Teleostei</taxon>
        <taxon>Clupei</taxon>
        <taxon>Clupeiformes</taxon>
        <taxon>Denticipitoidei</taxon>
        <taxon>Denticipitidae</taxon>
        <taxon>Denticeps</taxon>
    </lineage>
</organism>
<gene>
    <name evidence="4" type="primary">EIF4ENIF1</name>
</gene>
<feature type="compositionally biased region" description="Basic and acidic residues" evidence="3">
    <location>
        <begin position="466"/>
        <end position="488"/>
    </location>
</feature>
<feature type="region of interest" description="Disordered" evidence="3">
    <location>
        <begin position="1"/>
        <end position="22"/>
    </location>
</feature>
<dbReference type="PANTHER" id="PTHR12269:SF1">
    <property type="entry name" value="EUKARYOTIC TRANSLATION INITIATION FACTOR 4E TRANSPORTER"/>
    <property type="match status" value="1"/>
</dbReference>
<feature type="compositionally biased region" description="Polar residues" evidence="3">
    <location>
        <begin position="541"/>
        <end position="560"/>
    </location>
</feature>
<feature type="region of interest" description="Disordered" evidence="3">
    <location>
        <begin position="112"/>
        <end position="136"/>
    </location>
</feature>